<dbReference type="OrthoDB" id="8932843at2759"/>
<feature type="region of interest" description="Disordered" evidence="1">
    <location>
        <begin position="505"/>
        <end position="535"/>
    </location>
</feature>
<evidence type="ECO:0000256" key="1">
    <source>
        <dbReference type="SAM" id="MobiDB-lite"/>
    </source>
</evidence>
<accession>A0A9Q0IGE2</accession>
<keyword evidence="3" id="KW-1185">Reference proteome</keyword>
<feature type="region of interest" description="Disordered" evidence="1">
    <location>
        <begin position="416"/>
        <end position="489"/>
    </location>
</feature>
<feature type="compositionally biased region" description="Polar residues" evidence="1">
    <location>
        <begin position="186"/>
        <end position="196"/>
    </location>
</feature>
<sequence length="535" mass="59283">MADLELPWECYTLPGSVAKKRKAPKDQSGIAVKKEGRIHKKKKKSKLREAIKGTKEKKKKRKKHKAMKSAVDSDLTSTPANSKRLKTGETSAKKSAGAQPHRACEPPLLDGSPSIRTHRKVKTKKKVAFESDSGSSVAKHPMAVFPSTQLNVKEVSSSQQSQGPVGCLVKGALGKQCKTEPEDNNESQSTSDDINSQDLFITQKKFRAPSIDQSSGEVTVEGIAAVRRYGERQEMVVCRHKEPKRQQEHHREMYEELTKPTDKASTKSQTLEMVLEEDVCLKPIPCRRIRLPLKLKQEAKTIQHAHETPIRNPYLENPKPLSSSIDVKKLPDFLVSNQASLEPRPTLPLSTANTSTQTENFFTTELCCYLKFQQQSRLDRMEVMALDLSLPQRMRADPGMSSLDSVKTTSGLKVQGSVGVMGGTDTSPSLCPAFRPGKHRDFRVPPPSSSVQPKVESTPSPQSEVEPKSSDTTASSEDNEASGRSGRADLLQVKAVQMRLNESFFFKTKGEGSPRPESPLMKLIQGRETRSKKKC</sequence>
<dbReference type="EMBL" id="JANIIK010000110">
    <property type="protein sequence ID" value="KAJ3596953.1"/>
    <property type="molecule type" value="Genomic_DNA"/>
</dbReference>
<feature type="compositionally biased region" description="Basic residues" evidence="1">
    <location>
        <begin position="116"/>
        <end position="126"/>
    </location>
</feature>
<feature type="compositionally biased region" description="Basic and acidic residues" evidence="1">
    <location>
        <begin position="241"/>
        <end position="265"/>
    </location>
</feature>
<dbReference type="AlphaFoldDB" id="A0A9Q0IGE2"/>
<reference evidence="2" key="1">
    <citation type="submission" date="2022-07" db="EMBL/GenBank/DDBJ databases">
        <title>Chromosome-level genome of Muraenolepis orangiensis.</title>
        <authorList>
            <person name="Kim J."/>
        </authorList>
    </citation>
    <scope>NUCLEOTIDE SEQUENCE</scope>
    <source>
        <strain evidence="2">KU_S4_2022</strain>
        <tissue evidence="2">Muscle</tissue>
    </source>
</reference>
<dbReference type="Proteomes" id="UP001148018">
    <property type="component" value="Unassembled WGS sequence"/>
</dbReference>
<name>A0A9Q0IGE2_9TELE</name>
<feature type="compositionally biased region" description="Basic residues" evidence="1">
    <location>
        <begin position="55"/>
        <end position="67"/>
    </location>
</feature>
<feature type="compositionally biased region" description="Basic residues" evidence="1">
    <location>
        <begin position="36"/>
        <end position="46"/>
    </location>
</feature>
<organism evidence="2 3">
    <name type="scientific">Muraenolepis orangiensis</name>
    <name type="common">Patagonian moray cod</name>
    <dbReference type="NCBI Taxonomy" id="630683"/>
    <lineage>
        <taxon>Eukaryota</taxon>
        <taxon>Metazoa</taxon>
        <taxon>Chordata</taxon>
        <taxon>Craniata</taxon>
        <taxon>Vertebrata</taxon>
        <taxon>Euteleostomi</taxon>
        <taxon>Actinopterygii</taxon>
        <taxon>Neopterygii</taxon>
        <taxon>Teleostei</taxon>
        <taxon>Neoteleostei</taxon>
        <taxon>Acanthomorphata</taxon>
        <taxon>Zeiogadaria</taxon>
        <taxon>Gadariae</taxon>
        <taxon>Gadiformes</taxon>
        <taxon>Muraenolepidoidei</taxon>
        <taxon>Muraenolepididae</taxon>
        <taxon>Muraenolepis</taxon>
    </lineage>
</organism>
<evidence type="ECO:0000313" key="3">
    <source>
        <dbReference type="Proteomes" id="UP001148018"/>
    </source>
</evidence>
<comment type="caution">
    <text evidence="2">The sequence shown here is derived from an EMBL/GenBank/DDBJ whole genome shotgun (WGS) entry which is preliminary data.</text>
</comment>
<proteinExistence type="predicted"/>
<gene>
    <name evidence="2" type="ORF">NHX12_003353</name>
</gene>
<feature type="region of interest" description="Disordered" evidence="1">
    <location>
        <begin position="18"/>
        <end position="144"/>
    </location>
</feature>
<feature type="region of interest" description="Disordered" evidence="1">
    <location>
        <begin position="241"/>
        <end position="267"/>
    </location>
</feature>
<feature type="region of interest" description="Disordered" evidence="1">
    <location>
        <begin position="177"/>
        <end position="196"/>
    </location>
</feature>
<protein>
    <submittedName>
        <fullName evidence="2">Uncharacterized protein</fullName>
    </submittedName>
</protein>
<evidence type="ECO:0000313" key="2">
    <source>
        <dbReference type="EMBL" id="KAJ3596953.1"/>
    </source>
</evidence>